<name>A0A1Y5TGH1_9RHOB</name>
<evidence type="ECO:0000256" key="3">
    <source>
        <dbReference type="SAM" id="MobiDB-lite"/>
    </source>
</evidence>
<organism evidence="5 6">
    <name type="scientific">Roseovarius litorisediminis</name>
    <dbReference type="NCBI Taxonomy" id="1312363"/>
    <lineage>
        <taxon>Bacteria</taxon>
        <taxon>Pseudomonadati</taxon>
        <taxon>Pseudomonadota</taxon>
        <taxon>Alphaproteobacteria</taxon>
        <taxon>Rhodobacterales</taxon>
        <taxon>Roseobacteraceae</taxon>
        <taxon>Roseovarius</taxon>
    </lineage>
</organism>
<evidence type="ECO:0000259" key="4">
    <source>
        <dbReference type="PROSITE" id="PS51186"/>
    </source>
</evidence>
<evidence type="ECO:0000256" key="1">
    <source>
        <dbReference type="ARBA" id="ARBA00022679"/>
    </source>
</evidence>
<dbReference type="InterPro" id="IPR050832">
    <property type="entry name" value="Bact_Acetyltransf"/>
</dbReference>
<evidence type="ECO:0000313" key="5">
    <source>
        <dbReference type="EMBL" id="SLN59850.1"/>
    </source>
</evidence>
<evidence type="ECO:0000313" key="6">
    <source>
        <dbReference type="Proteomes" id="UP000193827"/>
    </source>
</evidence>
<sequence length="172" mass="18873">MRRYTPEDDLAAVHNLLTRAFAYMEGRIDPASSLSRLDTEGMKALAAHREVWVMEEGNGPVGCMVLTPKDDTLYLGKLAVDYAQRGKGLARILVDQALRRAGDLGLDSVTLETRIELTENHAAFTALGFHKADETAHPGYDRPTSITMVRPLGTAGRAGGRRAKRAARNREI</sequence>
<dbReference type="GO" id="GO:0016747">
    <property type="term" value="F:acyltransferase activity, transferring groups other than amino-acyl groups"/>
    <property type="evidence" value="ECO:0007669"/>
    <property type="project" value="InterPro"/>
</dbReference>
<dbReference type="SUPFAM" id="SSF55729">
    <property type="entry name" value="Acyl-CoA N-acyltransferases (Nat)"/>
    <property type="match status" value="1"/>
</dbReference>
<dbReference type="PROSITE" id="PS51186">
    <property type="entry name" value="GNAT"/>
    <property type="match status" value="1"/>
</dbReference>
<proteinExistence type="predicted"/>
<keyword evidence="6" id="KW-1185">Reference proteome</keyword>
<dbReference type="InterPro" id="IPR000182">
    <property type="entry name" value="GNAT_dom"/>
</dbReference>
<dbReference type="InterPro" id="IPR016181">
    <property type="entry name" value="Acyl_CoA_acyltransferase"/>
</dbReference>
<gene>
    <name evidence="5" type="ORF">PEL8287_03243</name>
</gene>
<keyword evidence="2" id="KW-0012">Acyltransferase</keyword>
<accession>A0A1Y5TGH1</accession>
<reference evidence="5 6" key="1">
    <citation type="submission" date="2017-03" db="EMBL/GenBank/DDBJ databases">
        <authorList>
            <person name="Afonso C.L."/>
            <person name="Miller P.J."/>
            <person name="Scott M.A."/>
            <person name="Spackman E."/>
            <person name="Goraichik I."/>
            <person name="Dimitrov K.M."/>
            <person name="Suarez D.L."/>
            <person name="Swayne D.E."/>
        </authorList>
    </citation>
    <scope>NUCLEOTIDE SEQUENCE [LARGE SCALE GENOMIC DNA]</scope>
    <source>
        <strain evidence="5 6">CECT 8287</strain>
    </source>
</reference>
<dbReference type="Gene3D" id="3.40.630.30">
    <property type="match status" value="1"/>
</dbReference>
<dbReference type="AlphaFoldDB" id="A0A1Y5TGH1"/>
<protein>
    <submittedName>
        <fullName evidence="5">Acetyltransferase (GNAT) family protein</fullName>
    </submittedName>
</protein>
<dbReference type="Pfam" id="PF00583">
    <property type="entry name" value="Acetyltransf_1"/>
    <property type="match status" value="1"/>
</dbReference>
<dbReference type="EMBL" id="FWFL01000009">
    <property type="protein sequence ID" value="SLN59850.1"/>
    <property type="molecule type" value="Genomic_DNA"/>
</dbReference>
<evidence type="ECO:0000256" key="2">
    <source>
        <dbReference type="ARBA" id="ARBA00023315"/>
    </source>
</evidence>
<dbReference type="OrthoDB" id="9789603at2"/>
<keyword evidence="1 5" id="KW-0808">Transferase</keyword>
<dbReference type="PANTHER" id="PTHR43877">
    <property type="entry name" value="AMINOALKYLPHOSPHONATE N-ACETYLTRANSFERASE-RELATED-RELATED"/>
    <property type="match status" value="1"/>
</dbReference>
<feature type="compositionally biased region" description="Basic residues" evidence="3">
    <location>
        <begin position="159"/>
        <end position="172"/>
    </location>
</feature>
<dbReference type="Proteomes" id="UP000193827">
    <property type="component" value="Unassembled WGS sequence"/>
</dbReference>
<feature type="region of interest" description="Disordered" evidence="3">
    <location>
        <begin position="153"/>
        <end position="172"/>
    </location>
</feature>
<feature type="domain" description="N-acetyltransferase" evidence="4">
    <location>
        <begin position="1"/>
        <end position="153"/>
    </location>
</feature>
<dbReference type="CDD" id="cd04301">
    <property type="entry name" value="NAT_SF"/>
    <property type="match status" value="1"/>
</dbReference>